<dbReference type="InterPro" id="IPR009100">
    <property type="entry name" value="AcylCoA_DH/oxidase_NM_dom_sf"/>
</dbReference>
<feature type="domain" description="Acyl-CoA dehydrogenase/oxidase N-terminal" evidence="1">
    <location>
        <begin position="10"/>
        <end position="110"/>
    </location>
</feature>
<protein>
    <submittedName>
        <fullName evidence="2">Acyl-CoA dehydrogenase family protein</fullName>
    </submittedName>
</protein>
<proteinExistence type="predicted"/>
<dbReference type="GO" id="GO:0050660">
    <property type="term" value="F:flavin adenine dinucleotide binding"/>
    <property type="evidence" value="ECO:0007669"/>
    <property type="project" value="InterPro"/>
</dbReference>
<dbReference type="PANTHER" id="PTHR43884">
    <property type="entry name" value="ACYL-COA DEHYDROGENASE"/>
    <property type="match status" value="1"/>
</dbReference>
<dbReference type="InterPro" id="IPR037069">
    <property type="entry name" value="AcylCoA_DH/ox_N_sf"/>
</dbReference>
<dbReference type="AlphaFoldDB" id="A0A6L3VTD1"/>
<dbReference type="GO" id="GO:0003995">
    <property type="term" value="F:acyl-CoA dehydrogenase activity"/>
    <property type="evidence" value="ECO:0007669"/>
    <property type="project" value="TreeGrafter"/>
</dbReference>
<organism evidence="2 3">
    <name type="scientific">Actinomadura montaniterrae</name>
    <dbReference type="NCBI Taxonomy" id="1803903"/>
    <lineage>
        <taxon>Bacteria</taxon>
        <taxon>Bacillati</taxon>
        <taxon>Actinomycetota</taxon>
        <taxon>Actinomycetes</taxon>
        <taxon>Streptosporangiales</taxon>
        <taxon>Thermomonosporaceae</taxon>
        <taxon>Actinomadura</taxon>
    </lineage>
</organism>
<gene>
    <name evidence="2" type="ORF">F9B16_33035</name>
</gene>
<keyword evidence="3" id="KW-1185">Reference proteome</keyword>
<comment type="caution">
    <text evidence="2">The sequence shown here is derived from an EMBL/GenBank/DDBJ whole genome shotgun (WGS) entry which is preliminary data.</text>
</comment>
<evidence type="ECO:0000259" key="1">
    <source>
        <dbReference type="Pfam" id="PF02771"/>
    </source>
</evidence>
<reference evidence="2 3" key="1">
    <citation type="submission" date="2019-09" db="EMBL/GenBank/DDBJ databases">
        <title>Actinomadura physcomitrii sp. nov., a novel actinomycete isolated from moss [Physcomitrium sphaericum (Ludw) Fuernr].</title>
        <authorList>
            <person name="Liu C."/>
            <person name="Zhuang X."/>
        </authorList>
    </citation>
    <scope>NUCLEOTIDE SEQUENCE [LARGE SCALE GENOMIC DNA]</scope>
    <source>
        <strain evidence="2 3">CYP1-1B</strain>
    </source>
</reference>
<evidence type="ECO:0000313" key="3">
    <source>
        <dbReference type="Proteomes" id="UP000483004"/>
    </source>
</evidence>
<dbReference type="SUPFAM" id="SSF56645">
    <property type="entry name" value="Acyl-CoA dehydrogenase NM domain-like"/>
    <property type="match status" value="1"/>
</dbReference>
<accession>A0A6L3VTD1</accession>
<dbReference type="Proteomes" id="UP000483004">
    <property type="component" value="Unassembled WGS sequence"/>
</dbReference>
<dbReference type="FunFam" id="1.10.540.10:FF:000023">
    <property type="entry name" value="Acyl-CoA dehydrogenase FadE25"/>
    <property type="match status" value="1"/>
</dbReference>
<name>A0A6L3VTD1_9ACTN</name>
<dbReference type="PANTHER" id="PTHR43884:SF12">
    <property type="entry name" value="ISOVALERYL-COA DEHYDROGENASE, MITOCHONDRIAL-RELATED"/>
    <property type="match status" value="1"/>
</dbReference>
<dbReference type="Gene3D" id="1.10.540.10">
    <property type="entry name" value="Acyl-CoA dehydrogenase/oxidase, N-terminal domain"/>
    <property type="match status" value="1"/>
</dbReference>
<dbReference type="Pfam" id="PF02771">
    <property type="entry name" value="Acyl-CoA_dh_N"/>
    <property type="match status" value="1"/>
</dbReference>
<sequence length="110" mass="11528">MSDFPAYAPSEEQELLRATVRELADAKIAPFAAEVDEDARFPQEALEALVANDLHAVHVPEVYGGAGADALATVIVIEEVARACASSSLIPAVNKLGTVPVLLSGSEELK</sequence>
<dbReference type="EMBL" id="WBMR01000131">
    <property type="protein sequence ID" value="KAB2371074.1"/>
    <property type="molecule type" value="Genomic_DNA"/>
</dbReference>
<feature type="non-terminal residue" evidence="2">
    <location>
        <position position="110"/>
    </location>
</feature>
<dbReference type="RefSeq" id="WP_192809109.1">
    <property type="nucleotide sequence ID" value="NZ_WBMR01000131.1"/>
</dbReference>
<dbReference type="InterPro" id="IPR013786">
    <property type="entry name" value="AcylCoA_DH/ox_N"/>
</dbReference>
<evidence type="ECO:0000313" key="2">
    <source>
        <dbReference type="EMBL" id="KAB2371074.1"/>
    </source>
</evidence>